<feature type="compositionally biased region" description="Basic residues" evidence="5">
    <location>
        <begin position="108"/>
        <end position="140"/>
    </location>
</feature>
<dbReference type="Pfam" id="PF13917">
    <property type="entry name" value="zf-CCHC_3"/>
    <property type="match status" value="1"/>
</dbReference>
<evidence type="ECO:0000259" key="6">
    <source>
        <dbReference type="PROSITE" id="PS50158"/>
    </source>
</evidence>
<proteinExistence type="predicted"/>
<dbReference type="InterPro" id="IPR036875">
    <property type="entry name" value="Znf_CCHC_sf"/>
</dbReference>
<comment type="caution">
    <text evidence="7">The sequence shown here is derived from an EMBL/GenBank/DDBJ whole genome shotgun (WGS) entry which is preliminary data.</text>
</comment>
<dbReference type="GO" id="GO:0030527">
    <property type="term" value="F:structural constituent of chromatin"/>
    <property type="evidence" value="ECO:0007669"/>
    <property type="project" value="InterPro"/>
</dbReference>
<feature type="region of interest" description="Disordered" evidence="5">
    <location>
        <begin position="67"/>
        <end position="151"/>
    </location>
</feature>
<gene>
    <name evidence="7" type="ORF">CYMTET_19540</name>
</gene>
<dbReference type="EMBL" id="LGRX02009129">
    <property type="protein sequence ID" value="KAK3272150.1"/>
    <property type="molecule type" value="Genomic_DNA"/>
</dbReference>
<evidence type="ECO:0000256" key="2">
    <source>
        <dbReference type="ARBA" id="ARBA00022771"/>
    </source>
</evidence>
<dbReference type="Proteomes" id="UP001190700">
    <property type="component" value="Unassembled WGS sequence"/>
</dbReference>
<keyword evidence="1" id="KW-0479">Metal-binding</keyword>
<dbReference type="SUPFAM" id="SSF57756">
    <property type="entry name" value="Retrovirus zinc finger-like domains"/>
    <property type="match status" value="1"/>
</dbReference>
<name>A0AAE0L571_9CHLO</name>
<reference evidence="7 8" key="1">
    <citation type="journal article" date="2015" name="Genome Biol. Evol.">
        <title>Comparative Genomics of a Bacterivorous Green Alga Reveals Evolutionary Causalities and Consequences of Phago-Mixotrophic Mode of Nutrition.</title>
        <authorList>
            <person name="Burns J.A."/>
            <person name="Paasch A."/>
            <person name="Narechania A."/>
            <person name="Kim E."/>
        </authorList>
    </citation>
    <scope>NUCLEOTIDE SEQUENCE [LARGE SCALE GENOMIC DNA]</scope>
    <source>
        <strain evidence="7 8">PLY_AMNH</strain>
    </source>
</reference>
<feature type="region of interest" description="Disordered" evidence="5">
    <location>
        <begin position="34"/>
        <end position="55"/>
    </location>
</feature>
<keyword evidence="8" id="KW-1185">Reference proteome</keyword>
<dbReference type="InterPro" id="IPR005819">
    <property type="entry name" value="H1/H5"/>
</dbReference>
<feature type="domain" description="CCHC-type" evidence="6">
    <location>
        <begin position="46"/>
        <end position="61"/>
    </location>
</feature>
<dbReference type="AlphaFoldDB" id="A0AAE0L571"/>
<dbReference type="GO" id="GO:0006334">
    <property type="term" value="P:nucleosome assembly"/>
    <property type="evidence" value="ECO:0007669"/>
    <property type="project" value="InterPro"/>
</dbReference>
<protein>
    <recommendedName>
        <fullName evidence="6">CCHC-type domain-containing protein</fullName>
    </recommendedName>
</protein>
<evidence type="ECO:0000256" key="1">
    <source>
        <dbReference type="ARBA" id="ARBA00022723"/>
    </source>
</evidence>
<keyword evidence="2 4" id="KW-0863">Zinc-finger</keyword>
<dbReference type="PRINTS" id="PR00624">
    <property type="entry name" value="HISTONEH5"/>
</dbReference>
<sequence length="151" mass="16688">MADQLVGEEGVGGDADKGRNLYEGQQGLKAVARLTGLGGDDNRGSCKKCGRPGHMSFQCRNMLQSGYDEVSTPKSAAPARPSLPDRASLKDEDSESSDLSSDSEEERKRKRKKKAKKKKKEKEKEKKKSKSKHKKKKRRKEASSDSESDSD</sequence>
<evidence type="ECO:0000313" key="8">
    <source>
        <dbReference type="Proteomes" id="UP001190700"/>
    </source>
</evidence>
<feature type="compositionally biased region" description="Acidic residues" evidence="5">
    <location>
        <begin position="92"/>
        <end position="104"/>
    </location>
</feature>
<dbReference type="PANTHER" id="PTHR31437:SF1">
    <property type="entry name" value="PROTEIN SREK1IP1"/>
    <property type="match status" value="1"/>
</dbReference>
<dbReference type="PROSITE" id="PS50158">
    <property type="entry name" value="ZF_CCHC"/>
    <property type="match status" value="1"/>
</dbReference>
<dbReference type="GO" id="GO:0008270">
    <property type="term" value="F:zinc ion binding"/>
    <property type="evidence" value="ECO:0007669"/>
    <property type="project" value="UniProtKB-KW"/>
</dbReference>
<evidence type="ECO:0000256" key="3">
    <source>
        <dbReference type="ARBA" id="ARBA00022833"/>
    </source>
</evidence>
<dbReference type="GO" id="GO:0000786">
    <property type="term" value="C:nucleosome"/>
    <property type="evidence" value="ECO:0007669"/>
    <property type="project" value="InterPro"/>
</dbReference>
<keyword evidence="3" id="KW-0862">Zinc</keyword>
<evidence type="ECO:0000313" key="7">
    <source>
        <dbReference type="EMBL" id="KAK3272150.1"/>
    </source>
</evidence>
<evidence type="ECO:0000256" key="5">
    <source>
        <dbReference type="SAM" id="MobiDB-lite"/>
    </source>
</evidence>
<feature type="region of interest" description="Disordered" evidence="5">
    <location>
        <begin position="1"/>
        <end position="20"/>
    </location>
</feature>
<dbReference type="InterPro" id="IPR001878">
    <property type="entry name" value="Znf_CCHC"/>
</dbReference>
<dbReference type="PANTHER" id="PTHR31437">
    <property type="entry name" value="SREK1IP1 FAMILY MEMBER"/>
    <property type="match status" value="1"/>
</dbReference>
<evidence type="ECO:0000256" key="4">
    <source>
        <dbReference type="PROSITE-ProRule" id="PRU00047"/>
    </source>
</evidence>
<accession>A0AAE0L571</accession>
<organism evidence="7 8">
    <name type="scientific">Cymbomonas tetramitiformis</name>
    <dbReference type="NCBI Taxonomy" id="36881"/>
    <lineage>
        <taxon>Eukaryota</taxon>
        <taxon>Viridiplantae</taxon>
        <taxon>Chlorophyta</taxon>
        <taxon>Pyramimonadophyceae</taxon>
        <taxon>Pyramimonadales</taxon>
        <taxon>Pyramimonadaceae</taxon>
        <taxon>Cymbomonas</taxon>
    </lineage>
</organism>
<dbReference type="GO" id="GO:0003677">
    <property type="term" value="F:DNA binding"/>
    <property type="evidence" value="ECO:0007669"/>
    <property type="project" value="InterPro"/>
</dbReference>